<sequence>MISLQSHNQVLYHLTQFTSAITPRSATPLSAQVKQKNDSINKKTEDILCQSSFSEAVKSCNELALDKLNIQNLITPLRISRNDVWDILEQLSKTESSEIGRKNNKWKVSYVSGSSFAENKRGLSTSQLSDSNQLKTVYFFIKPQRRFLRKFCSLTIHPNSAAQVRYFKTDRSIKAELDRNPTLSTRIRKWIGLNTQSDSKLGELSGDEAISNAANREYRDIEKLSKLLGDKYAKLDEPQRIKVAFGEGYLAGRNQKPFGRVYKVLKFSQQIITTVIVLIIFIFFIGAYKSTTEGSMFKMKLGNKSQVDPEEINVKFNDVKGVEDAKSELMDVVEFLRNPDKFSALGGKLPKGVLLVGPPGTGKTLLARAVAGEAGVPFFYAAGPEFDEIFVGQGARRVRDLFKAAKEHAPCVIFIDEIDSVGAKRTNSVIHPHANQTINQLLSEMDGFHRNEGVIVIGATNRRQDLDKALLRPGRFDSEVTVKAPDLMERKEIIDLYLGKVLTRDVNAELLAKRTIGFTGADIENMINQAALRAAIEGAEYVTMDHLERAKDKVIMGPEGKKKILDEQENRLTAYHEGGHALVSYFTKDAVPLHKVTILPRGQALGYTQSLPNKDTHLMTKAQMLASMDVSMGGRAAEELIFGQDQVTSGASSDFVNATAIAEEMVRVYGMSEKFGFRVIRYPGEEGGIDYSASTKELIDNEVRRLLQESYDRAKAILKNHSKEHKLLAEALLKYETLDAEDVKTLVSGKKLRHETANDVNRTVVDVPNNIM</sequence>
<reference evidence="17" key="1">
    <citation type="submission" date="2021-01" db="UniProtKB">
        <authorList>
            <consortium name="EnsemblMetazoa"/>
        </authorList>
    </citation>
    <scope>IDENTIFICATION</scope>
</reference>
<dbReference type="FunFam" id="3.40.50.300:FF:000175">
    <property type="entry name" value="ATP-dependent zinc metalloprotease FTSH 4"/>
    <property type="match status" value="1"/>
</dbReference>
<comment type="similarity">
    <text evidence="4">In the C-terminal section; belongs to the peptidase M41 family.</text>
</comment>
<dbReference type="InterPro" id="IPR037219">
    <property type="entry name" value="Peptidase_M41-like"/>
</dbReference>
<proteinExistence type="inferred from homology"/>
<dbReference type="SMART" id="SM00382">
    <property type="entry name" value="AAA"/>
    <property type="match status" value="1"/>
</dbReference>
<keyword evidence="9" id="KW-0378">Hydrolase</keyword>
<accession>A0A7M7Q299</accession>
<dbReference type="GO" id="GO:0005524">
    <property type="term" value="F:ATP binding"/>
    <property type="evidence" value="ECO:0007669"/>
    <property type="project" value="UniProtKB-KW"/>
</dbReference>
<evidence type="ECO:0000256" key="11">
    <source>
        <dbReference type="ARBA" id="ARBA00022840"/>
    </source>
</evidence>
<dbReference type="Gene3D" id="3.40.50.300">
    <property type="entry name" value="P-loop containing nucleotide triphosphate hydrolases"/>
    <property type="match status" value="1"/>
</dbReference>
<dbReference type="GO" id="GO:0004222">
    <property type="term" value="F:metalloendopeptidase activity"/>
    <property type="evidence" value="ECO:0007669"/>
    <property type="project" value="InterPro"/>
</dbReference>
<dbReference type="CTD" id="37636"/>
<dbReference type="GO" id="GO:0005743">
    <property type="term" value="C:mitochondrial inner membrane"/>
    <property type="evidence" value="ECO:0007669"/>
    <property type="project" value="TreeGrafter"/>
</dbReference>
<evidence type="ECO:0000313" key="17">
    <source>
        <dbReference type="EnsemblMetazoa" id="XP_031778496"/>
    </source>
</evidence>
<dbReference type="Pfam" id="PF01434">
    <property type="entry name" value="Peptidase_M41"/>
    <property type="match status" value="1"/>
</dbReference>
<name>A0A7M7Q299_NASVI</name>
<dbReference type="InterPro" id="IPR041569">
    <property type="entry name" value="AAA_lid_3"/>
</dbReference>
<keyword evidence="14 15" id="KW-0472">Membrane</keyword>
<dbReference type="Proteomes" id="UP000002358">
    <property type="component" value="Chromosome 2"/>
</dbReference>
<keyword evidence="13" id="KW-0496">Mitochondrion</keyword>
<dbReference type="InterPro" id="IPR003593">
    <property type="entry name" value="AAA+_ATPase"/>
</dbReference>
<dbReference type="InterPro" id="IPR003959">
    <property type="entry name" value="ATPase_AAA_core"/>
</dbReference>
<evidence type="ECO:0000256" key="1">
    <source>
        <dbReference type="ARBA" id="ARBA00001947"/>
    </source>
</evidence>
<comment type="cofactor">
    <cofactor evidence="1">
        <name>Zn(2+)</name>
        <dbReference type="ChEBI" id="CHEBI:29105"/>
    </cofactor>
</comment>
<keyword evidence="18" id="KW-1185">Reference proteome</keyword>
<dbReference type="SMR" id="A0A7M7Q299"/>
<dbReference type="GO" id="GO:0006515">
    <property type="term" value="P:protein quality control for misfolded or incompletely synthesized proteins"/>
    <property type="evidence" value="ECO:0007669"/>
    <property type="project" value="TreeGrafter"/>
</dbReference>
<keyword evidence="7" id="KW-0479">Metal-binding</keyword>
<dbReference type="InterPro" id="IPR003960">
    <property type="entry name" value="ATPase_AAA_CS"/>
</dbReference>
<evidence type="ECO:0000256" key="12">
    <source>
        <dbReference type="ARBA" id="ARBA00023049"/>
    </source>
</evidence>
<evidence type="ECO:0000256" key="7">
    <source>
        <dbReference type="ARBA" id="ARBA00022723"/>
    </source>
</evidence>
<dbReference type="PANTHER" id="PTHR23076:SF97">
    <property type="entry name" value="ATP-DEPENDENT ZINC METALLOPROTEASE YME1L1"/>
    <property type="match status" value="1"/>
</dbReference>
<evidence type="ECO:0000313" key="18">
    <source>
        <dbReference type="Proteomes" id="UP000002358"/>
    </source>
</evidence>
<dbReference type="SUPFAM" id="SSF140990">
    <property type="entry name" value="FtsH protease domain-like"/>
    <property type="match status" value="1"/>
</dbReference>
<feature type="transmembrane region" description="Helical" evidence="15">
    <location>
        <begin position="267"/>
        <end position="288"/>
    </location>
</feature>
<dbReference type="FunCoup" id="A0A7M7Q299">
    <property type="interactions" value="2547"/>
</dbReference>
<evidence type="ECO:0000256" key="6">
    <source>
        <dbReference type="ARBA" id="ARBA00022670"/>
    </source>
</evidence>
<dbReference type="Pfam" id="PF00004">
    <property type="entry name" value="AAA"/>
    <property type="match status" value="1"/>
</dbReference>
<dbReference type="InterPro" id="IPR027417">
    <property type="entry name" value="P-loop_NTPase"/>
</dbReference>
<dbReference type="FunFam" id="1.10.8.60:FF:000001">
    <property type="entry name" value="ATP-dependent zinc metalloprotease FtsH"/>
    <property type="match status" value="1"/>
</dbReference>
<keyword evidence="6" id="KW-0645">Protease</keyword>
<dbReference type="Gene3D" id="1.10.8.60">
    <property type="match status" value="1"/>
</dbReference>
<dbReference type="PROSITE" id="PS00674">
    <property type="entry name" value="AAA"/>
    <property type="match status" value="1"/>
</dbReference>
<dbReference type="GO" id="GO:0004176">
    <property type="term" value="F:ATP-dependent peptidase activity"/>
    <property type="evidence" value="ECO:0007669"/>
    <property type="project" value="InterPro"/>
</dbReference>
<dbReference type="NCBIfam" id="TIGR01241">
    <property type="entry name" value="FtsH_fam"/>
    <property type="match status" value="1"/>
</dbReference>
<dbReference type="InterPro" id="IPR005936">
    <property type="entry name" value="FtsH"/>
</dbReference>
<dbReference type="CDD" id="cd19501">
    <property type="entry name" value="RecA-like_FtsH"/>
    <property type="match status" value="1"/>
</dbReference>
<evidence type="ECO:0000256" key="3">
    <source>
        <dbReference type="ARBA" id="ARBA00004370"/>
    </source>
</evidence>
<dbReference type="GO" id="GO:0046872">
    <property type="term" value="F:metal ion binding"/>
    <property type="evidence" value="ECO:0007669"/>
    <property type="project" value="UniProtKB-KW"/>
</dbReference>
<comment type="subcellular location">
    <subcellularLocation>
        <location evidence="3">Membrane</location>
    </subcellularLocation>
    <subcellularLocation>
        <location evidence="2">Mitochondrion</location>
    </subcellularLocation>
</comment>
<keyword evidence="11" id="KW-0067">ATP-binding</keyword>
<evidence type="ECO:0000256" key="5">
    <source>
        <dbReference type="ARBA" id="ARBA00010550"/>
    </source>
</evidence>
<organism evidence="17 18">
    <name type="scientific">Nasonia vitripennis</name>
    <name type="common">Parasitic wasp</name>
    <dbReference type="NCBI Taxonomy" id="7425"/>
    <lineage>
        <taxon>Eukaryota</taxon>
        <taxon>Metazoa</taxon>
        <taxon>Ecdysozoa</taxon>
        <taxon>Arthropoda</taxon>
        <taxon>Hexapoda</taxon>
        <taxon>Insecta</taxon>
        <taxon>Pterygota</taxon>
        <taxon>Neoptera</taxon>
        <taxon>Endopterygota</taxon>
        <taxon>Hymenoptera</taxon>
        <taxon>Apocrita</taxon>
        <taxon>Proctotrupomorpha</taxon>
        <taxon>Chalcidoidea</taxon>
        <taxon>Pteromalidae</taxon>
        <taxon>Pteromalinae</taxon>
        <taxon>Nasonia</taxon>
    </lineage>
</organism>
<dbReference type="Gene3D" id="1.20.58.760">
    <property type="entry name" value="Peptidase M41"/>
    <property type="match status" value="1"/>
</dbReference>
<dbReference type="Pfam" id="PF17862">
    <property type="entry name" value="AAA_lid_3"/>
    <property type="match status" value="1"/>
</dbReference>
<keyword evidence="12" id="KW-0482">Metalloprotease</keyword>
<comment type="similarity">
    <text evidence="5">In the N-terminal section; belongs to the AAA ATPase family.</text>
</comment>
<evidence type="ECO:0000256" key="9">
    <source>
        <dbReference type="ARBA" id="ARBA00022801"/>
    </source>
</evidence>
<keyword evidence="15" id="KW-0812">Transmembrane</keyword>
<dbReference type="EnsemblMetazoa" id="XM_031922636">
    <property type="protein sequence ID" value="XP_031778496"/>
    <property type="gene ID" value="LOC100122938"/>
</dbReference>
<keyword evidence="10" id="KW-0862">Zinc</keyword>
<evidence type="ECO:0000256" key="10">
    <source>
        <dbReference type="ARBA" id="ARBA00022833"/>
    </source>
</evidence>
<dbReference type="KEGG" id="nvi:100122938"/>
<dbReference type="GeneID" id="100122938"/>
<evidence type="ECO:0000256" key="2">
    <source>
        <dbReference type="ARBA" id="ARBA00004173"/>
    </source>
</evidence>
<evidence type="ECO:0000256" key="15">
    <source>
        <dbReference type="SAM" id="Phobius"/>
    </source>
</evidence>
<protein>
    <recommendedName>
        <fullName evidence="16">AAA+ ATPase domain-containing protein</fullName>
    </recommendedName>
</protein>
<dbReference type="FunFam" id="1.20.58.760:FF:000002">
    <property type="entry name" value="ATP-dependent zinc metalloprotease FtsH"/>
    <property type="match status" value="1"/>
</dbReference>
<dbReference type="PANTHER" id="PTHR23076">
    <property type="entry name" value="METALLOPROTEASE M41 FTSH"/>
    <property type="match status" value="1"/>
</dbReference>
<dbReference type="SUPFAM" id="SSF52540">
    <property type="entry name" value="P-loop containing nucleoside triphosphate hydrolases"/>
    <property type="match status" value="1"/>
</dbReference>
<evidence type="ECO:0000256" key="13">
    <source>
        <dbReference type="ARBA" id="ARBA00023128"/>
    </source>
</evidence>
<dbReference type="InterPro" id="IPR000642">
    <property type="entry name" value="Peptidase_M41"/>
</dbReference>
<dbReference type="OrthoDB" id="1413014at2759"/>
<dbReference type="RefSeq" id="XP_031778496.1">
    <property type="nucleotide sequence ID" value="XM_031922636.2"/>
</dbReference>
<evidence type="ECO:0000256" key="8">
    <source>
        <dbReference type="ARBA" id="ARBA00022741"/>
    </source>
</evidence>
<evidence type="ECO:0000259" key="16">
    <source>
        <dbReference type="SMART" id="SM00382"/>
    </source>
</evidence>
<dbReference type="AlphaFoldDB" id="A0A7M7Q299"/>
<evidence type="ECO:0000256" key="14">
    <source>
        <dbReference type="ARBA" id="ARBA00023136"/>
    </source>
</evidence>
<dbReference type="HAMAP" id="MF_01458">
    <property type="entry name" value="FtsH"/>
    <property type="match status" value="1"/>
</dbReference>
<keyword evidence="8" id="KW-0547">Nucleotide-binding</keyword>
<evidence type="ECO:0000256" key="4">
    <source>
        <dbReference type="ARBA" id="ARBA00010044"/>
    </source>
</evidence>
<dbReference type="InParanoid" id="A0A7M7Q299"/>
<keyword evidence="15" id="KW-1133">Transmembrane helix</keyword>
<feature type="domain" description="AAA+ ATPase" evidence="16">
    <location>
        <begin position="349"/>
        <end position="486"/>
    </location>
</feature>
<dbReference type="GO" id="GO:0007005">
    <property type="term" value="P:mitochondrion organization"/>
    <property type="evidence" value="ECO:0007669"/>
    <property type="project" value="TreeGrafter"/>
</dbReference>
<dbReference type="GO" id="GO:0016887">
    <property type="term" value="F:ATP hydrolysis activity"/>
    <property type="evidence" value="ECO:0007669"/>
    <property type="project" value="InterPro"/>
</dbReference>